<dbReference type="Gene3D" id="3.30.390.10">
    <property type="entry name" value="Enolase-like, N-terminal domain"/>
    <property type="match status" value="1"/>
</dbReference>
<organism evidence="6 7">
    <name type="scientific">Conexibacter woesei (strain DSM 14684 / CCUG 47730 / CIP 108061 / JCM 11494 / NBRC 100937 / ID131577)</name>
    <dbReference type="NCBI Taxonomy" id="469383"/>
    <lineage>
        <taxon>Bacteria</taxon>
        <taxon>Bacillati</taxon>
        <taxon>Actinomycetota</taxon>
        <taxon>Thermoleophilia</taxon>
        <taxon>Solirubrobacterales</taxon>
        <taxon>Conexibacteraceae</taxon>
        <taxon>Conexibacter</taxon>
    </lineage>
</organism>
<dbReference type="Pfam" id="PF13378">
    <property type="entry name" value="MR_MLE_C"/>
    <property type="match status" value="1"/>
</dbReference>
<evidence type="ECO:0000313" key="6">
    <source>
        <dbReference type="EMBL" id="ADB48557.1"/>
    </source>
</evidence>
<dbReference type="STRING" id="469383.Cwoe_0121"/>
<evidence type="ECO:0000256" key="4">
    <source>
        <dbReference type="SAM" id="MobiDB-lite"/>
    </source>
</evidence>
<evidence type="ECO:0000256" key="1">
    <source>
        <dbReference type="ARBA" id="ARBA00001946"/>
    </source>
</evidence>
<evidence type="ECO:0000256" key="3">
    <source>
        <dbReference type="ARBA" id="ARBA00022842"/>
    </source>
</evidence>
<name>D3F4X9_CONWI</name>
<evidence type="ECO:0000256" key="2">
    <source>
        <dbReference type="ARBA" id="ARBA00022723"/>
    </source>
</evidence>
<dbReference type="InterPro" id="IPR013341">
    <property type="entry name" value="Mandelate_racemase_N_dom"/>
</dbReference>
<sequence length="392" mass="41223">MSDAIREVRVATVALPLPRPLKLGSMEIVAREYAAATVTTEDGLSGRAYCLTRNAPVQALVERLVTPHVVGRSSAAVEQRWDEVQRANVAVARSGVAMRALGLVDVALWDVRAQRAGVPLWRLLAEHEGGAGAAAGGDSPGATGPRGGSAAAPDGSAPALLVAAYPTPDRTPADVAAEVLAGAGRGFRRVKISRDPDPARMRELIERIVAGLPGDCGLVADCGFVWRDAEQALAEIAQWGEPPLAWLEDPLVPEDADGCARIRRDGPFPLGVGDEVTEPRTYAALLDAGALDVLRLDVLAVGGVTPSLGVLARARDAGVEVSFHVYPEISVHLAAAQPRPAWVELFDAEVPGGNPYDPAHLLVAGDPPLRDGRWVASDRPGLGLAFDEERVR</sequence>
<comment type="cofactor">
    <cofactor evidence="1">
        <name>Mg(2+)</name>
        <dbReference type="ChEBI" id="CHEBI:18420"/>
    </cofactor>
</comment>
<dbReference type="InterPro" id="IPR046945">
    <property type="entry name" value="RHMD-like"/>
</dbReference>
<dbReference type="eggNOG" id="COG4948">
    <property type="taxonomic scope" value="Bacteria"/>
</dbReference>
<dbReference type="SUPFAM" id="SSF54826">
    <property type="entry name" value="Enolase N-terminal domain-like"/>
    <property type="match status" value="1"/>
</dbReference>
<dbReference type="SUPFAM" id="SSF51604">
    <property type="entry name" value="Enolase C-terminal domain-like"/>
    <property type="match status" value="1"/>
</dbReference>
<dbReference type="OrthoDB" id="9802699at2"/>
<keyword evidence="2" id="KW-0479">Metal-binding</keyword>
<dbReference type="PANTHER" id="PTHR13794">
    <property type="entry name" value="ENOLASE SUPERFAMILY, MANDELATE RACEMASE"/>
    <property type="match status" value="1"/>
</dbReference>
<protein>
    <submittedName>
        <fullName evidence="6">Mandelate racemase/muconate lactonizing protein</fullName>
    </submittedName>
</protein>
<evidence type="ECO:0000313" key="7">
    <source>
        <dbReference type="Proteomes" id="UP000008229"/>
    </source>
</evidence>
<dbReference type="InterPro" id="IPR029065">
    <property type="entry name" value="Enolase_C-like"/>
</dbReference>
<gene>
    <name evidence="6" type="ordered locus">Cwoe_0121</name>
</gene>
<feature type="domain" description="Mandelate racemase/muconate lactonizing enzyme C-terminal" evidence="5">
    <location>
        <begin position="172"/>
        <end position="269"/>
    </location>
</feature>
<reference evidence="6 7" key="1">
    <citation type="journal article" date="2010" name="Stand. Genomic Sci.">
        <title>Complete genome sequence of Conexibacter woesei type strain (ID131577).</title>
        <authorList>
            <person name="Pukall R."/>
            <person name="Lapidus A."/>
            <person name="Glavina Del Rio T."/>
            <person name="Copeland A."/>
            <person name="Tice H."/>
            <person name="Cheng J.-F."/>
            <person name="Lucas S."/>
            <person name="Chen F."/>
            <person name="Nolan M."/>
            <person name="Bruce D."/>
            <person name="Goodwin L."/>
            <person name="Pitluck S."/>
            <person name="Mavromatis K."/>
            <person name="Ivanova N."/>
            <person name="Ovchinnikova G."/>
            <person name="Pati A."/>
            <person name="Chen A."/>
            <person name="Palaniappan K."/>
            <person name="Land M."/>
            <person name="Hauser L."/>
            <person name="Chang Y.-J."/>
            <person name="Jeffries C.D."/>
            <person name="Chain P."/>
            <person name="Meincke L."/>
            <person name="Sims D."/>
            <person name="Brettin T."/>
            <person name="Detter J.C."/>
            <person name="Rohde M."/>
            <person name="Goeker M."/>
            <person name="Bristow J."/>
            <person name="Eisen J.A."/>
            <person name="Markowitz V."/>
            <person name="Kyrpides N.C."/>
            <person name="Klenk H.-P."/>
            <person name="Hugenholtz P."/>
        </authorList>
    </citation>
    <scope>NUCLEOTIDE SEQUENCE [LARGE SCALE GENOMIC DNA]</scope>
    <source>
        <strain evidence="7">DSM 14684 / CIP 108061 / JCM 11494 / NBRC 100937 / ID131577</strain>
    </source>
</reference>
<dbReference type="GO" id="GO:0016052">
    <property type="term" value="P:carbohydrate catabolic process"/>
    <property type="evidence" value="ECO:0007669"/>
    <property type="project" value="TreeGrafter"/>
</dbReference>
<dbReference type="HOGENOM" id="CLU_030273_3_1_11"/>
<feature type="compositionally biased region" description="Gly residues" evidence="4">
    <location>
        <begin position="132"/>
        <end position="147"/>
    </location>
</feature>
<evidence type="ECO:0000259" key="5">
    <source>
        <dbReference type="SMART" id="SM00922"/>
    </source>
</evidence>
<keyword evidence="7" id="KW-1185">Reference proteome</keyword>
<dbReference type="SMART" id="SM00922">
    <property type="entry name" value="MR_MLE"/>
    <property type="match status" value="1"/>
</dbReference>
<dbReference type="Proteomes" id="UP000008229">
    <property type="component" value="Chromosome"/>
</dbReference>
<dbReference type="InterPro" id="IPR013342">
    <property type="entry name" value="Mandelate_racemase_C"/>
</dbReference>
<accession>D3F4X9</accession>
<dbReference type="RefSeq" id="WP_012931610.1">
    <property type="nucleotide sequence ID" value="NC_013739.1"/>
</dbReference>
<dbReference type="InterPro" id="IPR036849">
    <property type="entry name" value="Enolase-like_C_sf"/>
</dbReference>
<dbReference type="AlphaFoldDB" id="D3F4X9"/>
<proteinExistence type="predicted"/>
<dbReference type="GO" id="GO:0000287">
    <property type="term" value="F:magnesium ion binding"/>
    <property type="evidence" value="ECO:0007669"/>
    <property type="project" value="TreeGrafter"/>
</dbReference>
<keyword evidence="3" id="KW-0460">Magnesium</keyword>
<dbReference type="EMBL" id="CP001854">
    <property type="protein sequence ID" value="ADB48557.1"/>
    <property type="molecule type" value="Genomic_DNA"/>
</dbReference>
<feature type="region of interest" description="Disordered" evidence="4">
    <location>
        <begin position="132"/>
        <end position="154"/>
    </location>
</feature>
<reference evidence="7" key="2">
    <citation type="submission" date="2010-01" db="EMBL/GenBank/DDBJ databases">
        <title>The complete genome of Conexibacter woesei DSM 14684.</title>
        <authorList>
            <consortium name="US DOE Joint Genome Institute (JGI-PGF)"/>
            <person name="Lucas S."/>
            <person name="Copeland A."/>
            <person name="Lapidus A."/>
            <person name="Glavina del Rio T."/>
            <person name="Dalin E."/>
            <person name="Tice H."/>
            <person name="Bruce D."/>
            <person name="Goodwin L."/>
            <person name="Pitluck S."/>
            <person name="Kyrpides N."/>
            <person name="Mavromatis K."/>
            <person name="Ivanova N."/>
            <person name="Mikhailova N."/>
            <person name="Chertkov O."/>
            <person name="Brettin T."/>
            <person name="Detter J.C."/>
            <person name="Han C."/>
            <person name="Larimer F."/>
            <person name="Land M."/>
            <person name="Hauser L."/>
            <person name="Markowitz V."/>
            <person name="Cheng J.-F."/>
            <person name="Hugenholtz P."/>
            <person name="Woyke T."/>
            <person name="Wu D."/>
            <person name="Pukall R."/>
            <person name="Steenblock K."/>
            <person name="Schneider S."/>
            <person name="Klenk H.-P."/>
            <person name="Eisen J.A."/>
        </authorList>
    </citation>
    <scope>NUCLEOTIDE SEQUENCE [LARGE SCALE GENOMIC DNA]</scope>
    <source>
        <strain evidence="7">DSM 14684 / CIP 108061 / JCM 11494 / NBRC 100937 / ID131577</strain>
    </source>
</reference>
<dbReference type="KEGG" id="cwo:Cwoe_0121"/>
<dbReference type="PANTHER" id="PTHR13794:SF58">
    <property type="entry name" value="MITOCHONDRIAL ENOLASE SUPERFAMILY MEMBER 1"/>
    <property type="match status" value="1"/>
</dbReference>
<dbReference type="Pfam" id="PF02746">
    <property type="entry name" value="MR_MLE_N"/>
    <property type="match status" value="1"/>
</dbReference>
<dbReference type="Gene3D" id="3.20.20.120">
    <property type="entry name" value="Enolase-like C-terminal domain"/>
    <property type="match status" value="1"/>
</dbReference>
<dbReference type="InterPro" id="IPR029017">
    <property type="entry name" value="Enolase-like_N"/>
</dbReference>
<dbReference type="SFLD" id="SFLDS00001">
    <property type="entry name" value="Enolase"/>
    <property type="match status" value="1"/>
</dbReference>
<dbReference type="GO" id="GO:0016836">
    <property type="term" value="F:hydro-lyase activity"/>
    <property type="evidence" value="ECO:0007669"/>
    <property type="project" value="TreeGrafter"/>
</dbReference>